<name>A0A168GG02_MUCCL</name>
<dbReference type="PROSITE" id="PS50238">
    <property type="entry name" value="RHOGAP"/>
    <property type="match status" value="1"/>
</dbReference>
<dbReference type="InterPro" id="IPR008936">
    <property type="entry name" value="Rho_GTPase_activation_prot"/>
</dbReference>
<gene>
    <name evidence="3" type="ORF">MUCCIDRAFT_85571</name>
</gene>
<evidence type="ECO:0000256" key="1">
    <source>
        <dbReference type="SAM" id="MobiDB-lite"/>
    </source>
</evidence>
<dbReference type="OrthoDB" id="2360820at2759"/>
<dbReference type="AlphaFoldDB" id="A0A168GG02"/>
<dbReference type="EMBL" id="AMYB01000013">
    <property type="protein sequence ID" value="OAC97652.1"/>
    <property type="molecule type" value="Genomic_DNA"/>
</dbReference>
<keyword evidence="4" id="KW-1185">Reference proteome</keyword>
<dbReference type="GO" id="GO:0007165">
    <property type="term" value="P:signal transduction"/>
    <property type="evidence" value="ECO:0007669"/>
    <property type="project" value="InterPro"/>
</dbReference>
<protein>
    <recommendedName>
        <fullName evidence="2">Rho-GAP domain-containing protein</fullName>
    </recommendedName>
</protein>
<dbReference type="Proteomes" id="UP000077051">
    <property type="component" value="Unassembled WGS sequence"/>
</dbReference>
<proteinExistence type="predicted"/>
<dbReference type="VEuPathDB" id="FungiDB:MUCCIDRAFT_85571"/>
<organism evidence="3 4">
    <name type="scientific">Mucor lusitanicus CBS 277.49</name>
    <dbReference type="NCBI Taxonomy" id="747725"/>
    <lineage>
        <taxon>Eukaryota</taxon>
        <taxon>Fungi</taxon>
        <taxon>Fungi incertae sedis</taxon>
        <taxon>Mucoromycota</taxon>
        <taxon>Mucoromycotina</taxon>
        <taxon>Mucoromycetes</taxon>
        <taxon>Mucorales</taxon>
        <taxon>Mucorineae</taxon>
        <taxon>Mucoraceae</taxon>
        <taxon>Mucor</taxon>
    </lineage>
</organism>
<feature type="compositionally biased region" description="Polar residues" evidence="1">
    <location>
        <begin position="416"/>
        <end position="439"/>
    </location>
</feature>
<feature type="region of interest" description="Disordered" evidence="1">
    <location>
        <begin position="394"/>
        <end position="463"/>
    </location>
</feature>
<dbReference type="SUPFAM" id="SSF48350">
    <property type="entry name" value="GTPase activation domain, GAP"/>
    <property type="match status" value="1"/>
</dbReference>
<sequence>MYSLDFAAQVSRICMDEIRRRGLRERKILRKSVPNSVLLLKVFRKQNCTADDLTHVSIHSVATLMQDTLWCCQERIVPKKVWRVINYETCTLDDLSRFISKRGQNLLVEILDFLVQVMRYKDDNQMDAYHLGEAMGKVTLGPPDCDPIIAEKAGHFLTRMIIEHSKTIHGEKKRLLFRVDSGFAWPSSAAITAKRLPMSKSEAARAKAKSYNRLITKIHKRNYDWVSNANVALYAMLENDYEPEPADSFAEPYLSIFSKHLDPSHAIQSPVLFRLVTEASKAIEPIPEDPFADSYLFGGGRKSIHHKARPIEAQISVAFDDFMPLLRNNIASNYYDGHTATQIHHTEKGNHGAAAANSKSHMKIINSSLSHMKLNLRKPKSQGMHHNQHDYIPEESSQQHPYPHEPVHPMPPLPASATNTSSTIMDNSSDTYTHSNKTLYSAEDYNSSSSNNNHPLNKGKQNQVKSMMKRVIKMGTIVPIKKTSQTSIY</sequence>
<evidence type="ECO:0000259" key="2">
    <source>
        <dbReference type="PROSITE" id="PS50238"/>
    </source>
</evidence>
<dbReference type="InterPro" id="IPR000198">
    <property type="entry name" value="RhoGAP_dom"/>
</dbReference>
<evidence type="ECO:0000313" key="4">
    <source>
        <dbReference type="Proteomes" id="UP000077051"/>
    </source>
</evidence>
<dbReference type="Pfam" id="PF00620">
    <property type="entry name" value="RhoGAP"/>
    <property type="match status" value="1"/>
</dbReference>
<evidence type="ECO:0000313" key="3">
    <source>
        <dbReference type="EMBL" id="OAC97652.1"/>
    </source>
</evidence>
<accession>A0A168GG02</accession>
<reference evidence="3 4" key="1">
    <citation type="submission" date="2015-06" db="EMBL/GenBank/DDBJ databases">
        <title>Expansion of signal transduction pathways in fungi by whole-genome duplication.</title>
        <authorList>
            <consortium name="DOE Joint Genome Institute"/>
            <person name="Corrochano L.M."/>
            <person name="Kuo A."/>
            <person name="Marcet-Houben M."/>
            <person name="Polaino S."/>
            <person name="Salamov A."/>
            <person name="Villalobos J.M."/>
            <person name="Alvarez M.I."/>
            <person name="Avalos J."/>
            <person name="Benito E.P."/>
            <person name="Benoit I."/>
            <person name="Burger G."/>
            <person name="Camino L.P."/>
            <person name="Canovas D."/>
            <person name="Cerda-Olmedo E."/>
            <person name="Cheng J.-F."/>
            <person name="Dominguez A."/>
            <person name="Elias M."/>
            <person name="Eslava A.P."/>
            <person name="Glaser F."/>
            <person name="Grimwood J."/>
            <person name="Gutierrez G."/>
            <person name="Heitman J."/>
            <person name="Henrissat B."/>
            <person name="Iturriaga E.A."/>
            <person name="Lang B.F."/>
            <person name="Lavin J.L."/>
            <person name="Lee S."/>
            <person name="Li W."/>
            <person name="Lindquist E."/>
            <person name="Lopez-Garcia S."/>
            <person name="Luque E.M."/>
            <person name="Marcos A.T."/>
            <person name="Martin J."/>
            <person name="Mccluskey K."/>
            <person name="Medina H.R."/>
            <person name="Miralles-Duran A."/>
            <person name="Miyazaki A."/>
            <person name="Munoz-Torres E."/>
            <person name="Oguiza J.A."/>
            <person name="Ohm R."/>
            <person name="Olmedo M."/>
            <person name="Orejas M."/>
            <person name="Ortiz-Castellanos L."/>
            <person name="Pisabarro A.G."/>
            <person name="Rodriguez-Romero J."/>
            <person name="Ruiz-Herrera J."/>
            <person name="Ruiz-Vazquez R."/>
            <person name="Sanz C."/>
            <person name="Schackwitz W."/>
            <person name="Schmutz J."/>
            <person name="Shahriari M."/>
            <person name="Shelest E."/>
            <person name="Silva-Franco F."/>
            <person name="Soanes D."/>
            <person name="Syed K."/>
            <person name="Tagua V.G."/>
            <person name="Talbot N.J."/>
            <person name="Thon M."/>
            <person name="De Vries R.P."/>
            <person name="Wiebenga A."/>
            <person name="Yadav J.S."/>
            <person name="Braun E.L."/>
            <person name="Baker S."/>
            <person name="Garre V."/>
            <person name="Horwitz B."/>
            <person name="Torres-Martinez S."/>
            <person name="Idnurm A."/>
            <person name="Herrera-Estrella A."/>
            <person name="Gabaldon T."/>
            <person name="Grigoriev I.V."/>
        </authorList>
    </citation>
    <scope>NUCLEOTIDE SEQUENCE [LARGE SCALE GENOMIC DNA]</scope>
    <source>
        <strain evidence="3 4">CBS 277.49</strain>
    </source>
</reference>
<dbReference type="Gene3D" id="1.10.555.10">
    <property type="entry name" value="Rho GTPase activation protein"/>
    <property type="match status" value="1"/>
</dbReference>
<comment type="caution">
    <text evidence="3">The sequence shown here is derived from an EMBL/GenBank/DDBJ whole genome shotgun (WGS) entry which is preliminary data.</text>
</comment>
<feature type="domain" description="Rho-GAP" evidence="2">
    <location>
        <begin position="1"/>
        <end position="169"/>
    </location>
</feature>